<sequence>MKVVLLRHTPDPDKSVALSARLCYSPVGVTELQEKMSDEEAARLVRMLVRMGHFSPIEHVTFTFAIEGVSRVLTHQLVRHRIASYSQQSQRYVKEHNFESIMPPAIAAIPEAKAKFEACMQNLQDLYNDLTDHYGIANEDARYVLPNAAETKIVCTFNARSLYNFFNLRCCNRAQWEIRELAWKMLMECRKVAPVLFEKAGPDCVAKGTCKEGKMSCGILPKVKQYQAEGKEVAELFLPEEPAIIK</sequence>
<keyword evidence="3" id="KW-1185">Reference proteome</keyword>
<keyword evidence="1" id="KW-0274">FAD</keyword>
<dbReference type="GO" id="GO:0006231">
    <property type="term" value="P:dTMP biosynthetic process"/>
    <property type="evidence" value="ECO:0007669"/>
    <property type="project" value="UniProtKB-UniRule"/>
</dbReference>
<feature type="binding site" evidence="1">
    <location>
        <begin position="76"/>
        <end position="79"/>
    </location>
    <ligand>
        <name>dUMP</name>
        <dbReference type="ChEBI" id="CHEBI:246422"/>
        <note>ligand shared between dimeric partners</note>
    </ligand>
</feature>
<dbReference type="InterPro" id="IPR036098">
    <property type="entry name" value="Thymidylate_synthase_ThyX_sf"/>
</dbReference>
<dbReference type="AlphaFoldDB" id="A0A1G6IJA2"/>
<dbReference type="GO" id="GO:0050797">
    <property type="term" value="F:thymidylate synthase (FAD) activity"/>
    <property type="evidence" value="ECO:0007669"/>
    <property type="project" value="UniProtKB-UniRule"/>
</dbReference>
<dbReference type="GO" id="GO:0032259">
    <property type="term" value="P:methylation"/>
    <property type="evidence" value="ECO:0007669"/>
    <property type="project" value="UniProtKB-KW"/>
</dbReference>
<reference evidence="3" key="1">
    <citation type="submission" date="2016-10" db="EMBL/GenBank/DDBJ databases">
        <authorList>
            <person name="Varghese N."/>
            <person name="Submissions S."/>
        </authorList>
    </citation>
    <scope>NUCLEOTIDE SEQUENCE [LARGE SCALE GENOMIC DNA]</scope>
    <source>
        <strain evidence="3">DSM 11005</strain>
    </source>
</reference>
<keyword evidence="1" id="KW-0285">Flavoprotein</keyword>
<dbReference type="PROSITE" id="PS51331">
    <property type="entry name" value="THYX"/>
    <property type="match status" value="1"/>
</dbReference>
<feature type="binding site" evidence="1">
    <location>
        <begin position="79"/>
        <end position="81"/>
    </location>
    <ligand>
        <name>FAD</name>
        <dbReference type="ChEBI" id="CHEBI:57692"/>
        <note>ligand shared between neighboring subunits</note>
    </ligand>
</feature>
<accession>A0A1G6IJA2</accession>
<dbReference type="OrthoDB" id="9780625at2"/>
<feature type="binding site" evidence="1">
    <location>
        <begin position="158"/>
        <end position="160"/>
    </location>
    <ligand>
        <name>FAD</name>
        <dbReference type="ChEBI" id="CHEBI:57692"/>
        <note>ligand shared between neighboring subunits</note>
    </ligand>
</feature>
<dbReference type="PANTHER" id="PTHR34934:SF1">
    <property type="entry name" value="FLAVIN-DEPENDENT THYMIDYLATE SYNTHASE"/>
    <property type="match status" value="1"/>
</dbReference>
<dbReference type="Gene3D" id="3.30.1360.170">
    <property type="match status" value="1"/>
</dbReference>
<comment type="cofactor">
    <cofactor evidence="1">
        <name>FAD</name>
        <dbReference type="ChEBI" id="CHEBI:57692"/>
    </cofactor>
    <text evidence="1">Binds 4 FAD per tetramer. Each FAD binding site is formed by three monomers.</text>
</comment>
<comment type="pathway">
    <text evidence="1">Pyrimidine metabolism; dTTP biosynthesis.</text>
</comment>
<feature type="binding site" description="in other chain" evidence="1">
    <location>
        <begin position="87"/>
        <end position="91"/>
    </location>
    <ligand>
        <name>dUMP</name>
        <dbReference type="ChEBI" id="CHEBI:246422"/>
        <note>ligand shared between dimeric partners</note>
    </ligand>
</feature>
<keyword evidence="1" id="KW-0808">Transferase</keyword>
<dbReference type="GO" id="GO:0050660">
    <property type="term" value="F:flavin adenine dinucleotide binding"/>
    <property type="evidence" value="ECO:0007669"/>
    <property type="project" value="UniProtKB-UniRule"/>
</dbReference>
<feature type="active site" description="Involved in ionization of N3 of dUMP, leading to its activation" evidence="1">
    <location>
        <position position="169"/>
    </location>
</feature>
<feature type="binding site" evidence="1">
    <location>
        <position position="87"/>
    </location>
    <ligand>
        <name>FAD</name>
        <dbReference type="ChEBI" id="CHEBI:57692"/>
        <note>ligand shared between neighboring subunits</note>
    </ligand>
</feature>
<comment type="catalytic activity">
    <reaction evidence="1">
        <text>dUMP + (6R)-5,10-methylene-5,6,7,8-tetrahydrofolate + NADPH + H(+) = dTMP + (6S)-5,6,7,8-tetrahydrofolate + NADP(+)</text>
        <dbReference type="Rhea" id="RHEA:29043"/>
        <dbReference type="ChEBI" id="CHEBI:15378"/>
        <dbReference type="ChEBI" id="CHEBI:15636"/>
        <dbReference type="ChEBI" id="CHEBI:57453"/>
        <dbReference type="ChEBI" id="CHEBI:57783"/>
        <dbReference type="ChEBI" id="CHEBI:58349"/>
        <dbReference type="ChEBI" id="CHEBI:63528"/>
        <dbReference type="ChEBI" id="CHEBI:246422"/>
        <dbReference type="EC" id="2.1.1.148"/>
    </reaction>
</comment>
<evidence type="ECO:0000313" key="2">
    <source>
        <dbReference type="EMBL" id="SDC06544.1"/>
    </source>
</evidence>
<dbReference type="GO" id="GO:0006235">
    <property type="term" value="P:dTTP biosynthetic process"/>
    <property type="evidence" value="ECO:0007669"/>
    <property type="project" value="UniProtKB-UniRule"/>
</dbReference>
<gene>
    <name evidence="1" type="primary">thyX</name>
    <name evidence="2" type="ORF">SAMN04487864_102106</name>
</gene>
<comment type="subunit">
    <text evidence="1">Homotetramer.</text>
</comment>
<dbReference type="Pfam" id="PF02511">
    <property type="entry name" value="Thy1"/>
    <property type="match status" value="1"/>
</dbReference>
<feature type="binding site" description="in other chain" evidence="1">
    <location>
        <position position="142"/>
    </location>
    <ligand>
        <name>dUMP</name>
        <dbReference type="ChEBI" id="CHEBI:246422"/>
        <note>ligand shared between dimeric partners</note>
    </ligand>
</feature>
<keyword evidence="1" id="KW-0521">NADP</keyword>
<organism evidence="2 3">
    <name type="scientific">Succiniclasticum ruminis</name>
    <dbReference type="NCBI Taxonomy" id="40841"/>
    <lineage>
        <taxon>Bacteria</taxon>
        <taxon>Bacillati</taxon>
        <taxon>Bacillota</taxon>
        <taxon>Negativicutes</taxon>
        <taxon>Acidaminococcales</taxon>
        <taxon>Acidaminococcaceae</taxon>
        <taxon>Succiniclasticum</taxon>
    </lineage>
</organism>
<dbReference type="CDD" id="cd20175">
    <property type="entry name" value="ThyX"/>
    <property type="match status" value="1"/>
</dbReference>
<dbReference type="GO" id="GO:0070402">
    <property type="term" value="F:NADPH binding"/>
    <property type="evidence" value="ECO:0007669"/>
    <property type="project" value="TreeGrafter"/>
</dbReference>
<dbReference type="PANTHER" id="PTHR34934">
    <property type="entry name" value="FLAVIN-DEPENDENT THYMIDYLATE SYNTHASE"/>
    <property type="match status" value="1"/>
</dbReference>
<name>A0A1G6IJA2_9FIRM</name>
<dbReference type="UniPathway" id="UPA00575"/>
<proteinExistence type="inferred from homology"/>
<dbReference type="InterPro" id="IPR003669">
    <property type="entry name" value="Thymidylate_synthase_ThyX"/>
</dbReference>
<feature type="binding site" evidence="1">
    <location>
        <position position="169"/>
    </location>
    <ligand>
        <name>dUMP</name>
        <dbReference type="ChEBI" id="CHEBI:246422"/>
        <note>ligand shared between dimeric partners</note>
    </ligand>
</feature>
<keyword evidence="1" id="KW-0545">Nucleotide biosynthesis</keyword>
<dbReference type="SUPFAM" id="SSF69796">
    <property type="entry name" value="Thymidylate synthase-complementing protein Thy1"/>
    <property type="match status" value="1"/>
</dbReference>
<keyword evidence="1" id="KW-0489">Methyltransferase</keyword>
<dbReference type="NCBIfam" id="TIGR02170">
    <property type="entry name" value="thyX"/>
    <property type="match status" value="1"/>
</dbReference>
<feature type="binding site" evidence="1">
    <location>
        <position position="164"/>
    </location>
    <ligand>
        <name>FAD</name>
        <dbReference type="ChEBI" id="CHEBI:57692"/>
        <note>ligand shared between neighboring subunits</note>
    </ligand>
</feature>
<protein>
    <recommendedName>
        <fullName evidence="1">Flavin-dependent thymidylate synthase</fullName>
        <shortName evidence="1">FDTS</shortName>
        <ecNumber evidence="1">2.1.1.148</ecNumber>
    </recommendedName>
    <alternativeName>
        <fullName evidence="1">FAD-dependent thymidylate synthase</fullName>
    </alternativeName>
    <alternativeName>
        <fullName evidence="1">Thymidylate synthase ThyX</fullName>
        <shortName evidence="1">TS</shortName>
        <shortName evidence="1">TSase</shortName>
    </alternativeName>
</protein>
<dbReference type="HAMAP" id="MF_01408">
    <property type="entry name" value="ThyX"/>
    <property type="match status" value="1"/>
</dbReference>
<dbReference type="Proteomes" id="UP000198943">
    <property type="component" value="Unassembled WGS sequence"/>
</dbReference>
<feature type="binding site" evidence="1">
    <location>
        <position position="55"/>
    </location>
    <ligand>
        <name>FAD</name>
        <dbReference type="ChEBI" id="CHEBI:57692"/>
        <note>ligand shared between neighboring subunits</note>
    </ligand>
</feature>
<comment type="similarity">
    <text evidence="1">Belongs to the thymidylate synthase ThyX family.</text>
</comment>
<evidence type="ECO:0000313" key="3">
    <source>
        <dbReference type="Proteomes" id="UP000198943"/>
    </source>
</evidence>
<dbReference type="EMBL" id="FMYW01000002">
    <property type="protein sequence ID" value="SDC06544.1"/>
    <property type="molecule type" value="Genomic_DNA"/>
</dbReference>
<dbReference type="RefSeq" id="WP_093729283.1">
    <property type="nucleotide sequence ID" value="NZ_FMYW01000002.1"/>
</dbReference>
<dbReference type="EC" id="2.1.1.148" evidence="1"/>
<comment type="function">
    <text evidence="1">Catalyzes the reductive methylation of 2'-deoxyuridine-5'-monophosphate (dUMP) to 2'-deoxythymidine-5'-monophosphate (dTMP) while utilizing 5,10-methylenetetrahydrofolate (mTHF) as the methyl donor, and NADPH and FADH(2) as the reductant.</text>
</comment>
<dbReference type="GO" id="GO:0004799">
    <property type="term" value="F:thymidylate synthase activity"/>
    <property type="evidence" value="ECO:0007669"/>
    <property type="project" value="TreeGrafter"/>
</dbReference>
<evidence type="ECO:0000256" key="1">
    <source>
        <dbReference type="HAMAP-Rule" id="MF_01408"/>
    </source>
</evidence>